<dbReference type="InterPro" id="IPR051788">
    <property type="entry name" value="MFS_Transporter"/>
</dbReference>
<keyword evidence="3" id="KW-0813">Transport</keyword>
<dbReference type="GO" id="GO:0022857">
    <property type="term" value="F:transmembrane transporter activity"/>
    <property type="evidence" value="ECO:0007669"/>
    <property type="project" value="InterPro"/>
</dbReference>
<dbReference type="InterPro" id="IPR036259">
    <property type="entry name" value="MFS_trans_sf"/>
</dbReference>
<feature type="transmembrane region" description="Helical" evidence="7">
    <location>
        <begin position="76"/>
        <end position="95"/>
    </location>
</feature>
<keyword evidence="6 7" id="KW-0472">Membrane</keyword>
<dbReference type="GO" id="GO:0012505">
    <property type="term" value="C:endomembrane system"/>
    <property type="evidence" value="ECO:0007669"/>
    <property type="project" value="UniProtKB-SubCell"/>
</dbReference>
<dbReference type="GO" id="GO:0016020">
    <property type="term" value="C:membrane"/>
    <property type="evidence" value="ECO:0007669"/>
    <property type="project" value="TreeGrafter"/>
</dbReference>
<dbReference type="SUPFAM" id="SSF103473">
    <property type="entry name" value="MFS general substrate transporter"/>
    <property type="match status" value="1"/>
</dbReference>
<evidence type="ECO:0000256" key="1">
    <source>
        <dbReference type="ARBA" id="ARBA00004127"/>
    </source>
</evidence>
<feature type="transmembrane region" description="Helical" evidence="7">
    <location>
        <begin position="198"/>
        <end position="222"/>
    </location>
</feature>
<comment type="subcellular location">
    <subcellularLocation>
        <location evidence="1">Endomembrane system</location>
        <topology evidence="1">Multi-pass membrane protein</topology>
    </subcellularLocation>
</comment>
<feature type="transmembrane region" description="Helical" evidence="7">
    <location>
        <begin position="342"/>
        <end position="362"/>
    </location>
</feature>
<evidence type="ECO:0000256" key="4">
    <source>
        <dbReference type="ARBA" id="ARBA00022692"/>
    </source>
</evidence>
<feature type="transmembrane region" description="Helical" evidence="7">
    <location>
        <begin position="158"/>
        <end position="178"/>
    </location>
</feature>
<feature type="transmembrane region" description="Helical" evidence="7">
    <location>
        <begin position="234"/>
        <end position="252"/>
    </location>
</feature>
<name>A0A918TSS3_9RHOB</name>
<dbReference type="InterPro" id="IPR011701">
    <property type="entry name" value="MFS"/>
</dbReference>
<protein>
    <submittedName>
        <fullName evidence="8">MFS transporter</fullName>
    </submittedName>
</protein>
<keyword evidence="5 7" id="KW-1133">Transmembrane helix</keyword>
<feature type="transmembrane region" description="Helical" evidence="7">
    <location>
        <begin position="130"/>
        <end position="152"/>
    </location>
</feature>
<dbReference type="RefSeq" id="WP_189411267.1">
    <property type="nucleotide sequence ID" value="NZ_BMYJ01000005.1"/>
</dbReference>
<dbReference type="Proteomes" id="UP000638981">
    <property type="component" value="Unassembled WGS sequence"/>
</dbReference>
<organism evidence="8 9">
    <name type="scientific">Neogemmobacter tilapiae</name>
    <dbReference type="NCBI Taxonomy" id="875041"/>
    <lineage>
        <taxon>Bacteria</taxon>
        <taxon>Pseudomonadati</taxon>
        <taxon>Pseudomonadota</taxon>
        <taxon>Alphaproteobacteria</taxon>
        <taxon>Rhodobacterales</taxon>
        <taxon>Paracoccaceae</taxon>
        <taxon>Neogemmobacter</taxon>
    </lineage>
</organism>
<dbReference type="PANTHER" id="PTHR23514:SF3">
    <property type="entry name" value="BYPASS OF STOP CODON PROTEIN 6"/>
    <property type="match status" value="1"/>
</dbReference>
<feature type="transmembrane region" description="Helical" evidence="7">
    <location>
        <begin position="49"/>
        <end position="69"/>
    </location>
</feature>
<proteinExistence type="inferred from homology"/>
<accession>A0A918TSS3</accession>
<evidence type="ECO:0000256" key="5">
    <source>
        <dbReference type="ARBA" id="ARBA00022989"/>
    </source>
</evidence>
<dbReference type="EMBL" id="BMYJ01000005">
    <property type="protein sequence ID" value="GHC55036.1"/>
    <property type="molecule type" value="Genomic_DNA"/>
</dbReference>
<feature type="transmembrane region" description="Helical" evidence="7">
    <location>
        <begin position="101"/>
        <end position="123"/>
    </location>
</feature>
<reference evidence="8" key="1">
    <citation type="journal article" date="2014" name="Int. J. Syst. Evol. Microbiol.">
        <title>Complete genome sequence of Corynebacterium casei LMG S-19264T (=DSM 44701T), isolated from a smear-ripened cheese.</title>
        <authorList>
            <consortium name="US DOE Joint Genome Institute (JGI-PGF)"/>
            <person name="Walter F."/>
            <person name="Albersmeier A."/>
            <person name="Kalinowski J."/>
            <person name="Ruckert C."/>
        </authorList>
    </citation>
    <scope>NUCLEOTIDE SEQUENCE</scope>
    <source>
        <strain evidence="8">KCTC 23310</strain>
    </source>
</reference>
<dbReference type="Pfam" id="PF07690">
    <property type="entry name" value="MFS_1"/>
    <property type="match status" value="1"/>
</dbReference>
<reference evidence="8" key="2">
    <citation type="submission" date="2020-09" db="EMBL/GenBank/DDBJ databases">
        <authorList>
            <person name="Sun Q."/>
            <person name="Kim S."/>
        </authorList>
    </citation>
    <scope>NUCLEOTIDE SEQUENCE</scope>
    <source>
        <strain evidence="8">KCTC 23310</strain>
    </source>
</reference>
<evidence type="ECO:0000256" key="3">
    <source>
        <dbReference type="ARBA" id="ARBA00022448"/>
    </source>
</evidence>
<evidence type="ECO:0000256" key="7">
    <source>
        <dbReference type="SAM" id="Phobius"/>
    </source>
</evidence>
<dbReference type="PANTHER" id="PTHR23514">
    <property type="entry name" value="BYPASS OF STOP CODON PROTEIN 6"/>
    <property type="match status" value="1"/>
</dbReference>
<dbReference type="PRINTS" id="PR01035">
    <property type="entry name" value="TCRTETA"/>
</dbReference>
<keyword evidence="4 7" id="KW-0812">Transmembrane</keyword>
<feature type="transmembrane region" description="Helical" evidence="7">
    <location>
        <begin position="259"/>
        <end position="278"/>
    </location>
</feature>
<sequence length="367" mass="37244">MISQIRAHLALLVAGMVAFVLMGVGSAVYGPVLPGMAERYTLTLGEAGWLISAHWIGNAVGIATMYFLAEKVPSGLALAIMAAGAAALALAPGWAPTLAAAFVFGAGYGMVTAVFNPAMLTAFGARGTGMLSLLNAMYGIGAIAGPLIYVQLGQNAGTVFGGLAVICAAASVGTALTLKPGGKSTQSAPRIGFRVDPVILGFGALGVGLEACLVGLGPAALMAAGVTDVRAAELLSVFFAAFLGARILLIFTAHLIPSFWIYLFAAASALIFGLGAVFLSPGLFFVAMGISASLYFPAFYVTATRAMGSDPRVPSVIIGAGLVGGISMPLMLAPLTQTEGLAFFYTVAVLGLILTLGSLISLPRYRV</sequence>
<comment type="caution">
    <text evidence="8">The sequence shown here is derived from an EMBL/GenBank/DDBJ whole genome shotgun (WGS) entry which is preliminary data.</text>
</comment>
<feature type="transmembrane region" description="Helical" evidence="7">
    <location>
        <begin position="284"/>
        <end position="303"/>
    </location>
</feature>
<evidence type="ECO:0000313" key="9">
    <source>
        <dbReference type="Proteomes" id="UP000638981"/>
    </source>
</evidence>
<keyword evidence="9" id="KW-1185">Reference proteome</keyword>
<gene>
    <name evidence="8" type="ORF">GCM10007315_17350</name>
</gene>
<dbReference type="InterPro" id="IPR001958">
    <property type="entry name" value="Tet-R_TetA/multi-R_MdtG-like"/>
</dbReference>
<dbReference type="Gene3D" id="1.20.1250.20">
    <property type="entry name" value="MFS general substrate transporter like domains"/>
    <property type="match status" value="2"/>
</dbReference>
<feature type="transmembrane region" description="Helical" evidence="7">
    <location>
        <begin position="315"/>
        <end position="336"/>
    </location>
</feature>
<comment type="similarity">
    <text evidence="2">Belongs to the major facilitator superfamily.</text>
</comment>
<evidence type="ECO:0000256" key="2">
    <source>
        <dbReference type="ARBA" id="ARBA00008335"/>
    </source>
</evidence>
<feature type="transmembrane region" description="Helical" evidence="7">
    <location>
        <begin position="7"/>
        <end position="29"/>
    </location>
</feature>
<evidence type="ECO:0000313" key="8">
    <source>
        <dbReference type="EMBL" id="GHC55036.1"/>
    </source>
</evidence>
<evidence type="ECO:0000256" key="6">
    <source>
        <dbReference type="ARBA" id="ARBA00023136"/>
    </source>
</evidence>
<dbReference type="AlphaFoldDB" id="A0A918TSS3"/>